<organism evidence="1 2">
    <name type="scientific">Streptomyces katrae</name>
    <dbReference type="NCBI Taxonomy" id="68223"/>
    <lineage>
        <taxon>Bacteria</taxon>
        <taxon>Bacillati</taxon>
        <taxon>Actinomycetota</taxon>
        <taxon>Actinomycetes</taxon>
        <taxon>Kitasatosporales</taxon>
        <taxon>Streptomycetaceae</taxon>
        <taxon>Streptomyces</taxon>
    </lineage>
</organism>
<protein>
    <submittedName>
        <fullName evidence="1">Uncharacterized protein</fullName>
    </submittedName>
</protein>
<keyword evidence="2" id="KW-1185">Reference proteome</keyword>
<comment type="caution">
    <text evidence="1">The sequence shown here is derived from an EMBL/GenBank/DDBJ whole genome shotgun (WGS) entry which is preliminary data.</text>
</comment>
<dbReference type="RefSeq" id="WP_285341302.1">
    <property type="nucleotide sequence ID" value="NZ_JASITI010000008.1"/>
</dbReference>
<sequence length="129" mass="14337">MSREWESLTESQRAFMINAFEIDILPGVWGDLAEEDKERPATELAPILLDLVDRGWIEVRRVVPWVAPDGNPGFQPGGAVPREALPEVLADPAEWEYPEGGMDWIGALTLTETPEGWRVNRISPGEEAG</sequence>
<dbReference type="Proteomes" id="UP001223390">
    <property type="component" value="Unassembled WGS sequence"/>
</dbReference>
<reference evidence="1 2" key="1">
    <citation type="submission" date="2023-05" db="EMBL/GenBank/DDBJ databases">
        <title>Sequencing and Assembly of Streptomyces sp. NP73.</title>
        <authorList>
            <person name="Konwar A.N."/>
            <person name="Saikia K."/>
            <person name="Thakur D."/>
        </authorList>
    </citation>
    <scope>NUCLEOTIDE SEQUENCE [LARGE SCALE GENOMIC DNA]</scope>
    <source>
        <strain evidence="1 2">NP73</strain>
    </source>
</reference>
<evidence type="ECO:0000313" key="1">
    <source>
        <dbReference type="EMBL" id="MDK9495763.1"/>
    </source>
</evidence>
<evidence type="ECO:0000313" key="2">
    <source>
        <dbReference type="Proteomes" id="UP001223390"/>
    </source>
</evidence>
<name>A0ABT7GQL6_9ACTN</name>
<gene>
    <name evidence="1" type="ORF">QEZ40_007056</name>
</gene>
<accession>A0ABT7GQL6</accession>
<dbReference type="EMBL" id="JASITI010000008">
    <property type="protein sequence ID" value="MDK9495763.1"/>
    <property type="molecule type" value="Genomic_DNA"/>
</dbReference>
<proteinExistence type="predicted"/>